<keyword evidence="1 10" id="KW-0820">tRNA-binding</keyword>
<organism evidence="13 14">
    <name type="scientific">Ktedonosporobacter rubrisoli</name>
    <dbReference type="NCBI Taxonomy" id="2509675"/>
    <lineage>
        <taxon>Bacteria</taxon>
        <taxon>Bacillati</taxon>
        <taxon>Chloroflexota</taxon>
        <taxon>Ktedonobacteria</taxon>
        <taxon>Ktedonobacterales</taxon>
        <taxon>Ktedonosporobacteraceae</taxon>
        <taxon>Ktedonosporobacter</taxon>
    </lineage>
</organism>
<keyword evidence="6 10" id="KW-0694">RNA-binding</keyword>
<dbReference type="Gene3D" id="2.40.30.10">
    <property type="entry name" value="Translation factors"/>
    <property type="match status" value="1"/>
</dbReference>
<comment type="similarity">
    <text evidence="10">Belongs to the MnmA/TRMU family.</text>
</comment>
<sequence>MSRIVVAMSGGVDSSVAAALLKEQGHEVIGIMLRLWSEPGVIEAEDDGVERVVQNKCCSLESVDDARRVARMLDIPFYLVNVEEEFKDRIVDSFYEDYVAGRTPNPCLNCNRHIRFTVLLKRALALDADYLATGHYVRVDDDPITGKRRLRRGVDPEKDQSYVLHVLNQQQLAHACFPLGGYTKPQVRAMAAERGMRVATKAESQEICFVAQNDYRGFIDRYAQTKLAETSAVPELAAVGAGATPRTTAKPLISIPRPGPIYDQQGNTLGRHHGLAYYTIGQRKGLGITSREPLHVLKIDAQQNALIVGPATALEQREFVVGMMHYLSGETPREPFEALVRVRYKAPEQPALVTPLEGNRVQVKLVHSQRAITPGQAAVFYGGADGEEVLCGGIIE</sequence>
<dbReference type="OrthoDB" id="9800696at2"/>
<dbReference type="FunFam" id="3.40.50.620:FF:000115">
    <property type="entry name" value="tRNA-specific 2-thiouridylase MnmA"/>
    <property type="match status" value="1"/>
</dbReference>
<dbReference type="KEGG" id="kbs:EPA93_21680"/>
<dbReference type="InterPro" id="IPR004506">
    <property type="entry name" value="MnmA-like"/>
</dbReference>
<dbReference type="InterPro" id="IPR046884">
    <property type="entry name" value="MnmA-like_central"/>
</dbReference>
<dbReference type="EC" id="2.8.1.13" evidence="10"/>
<evidence type="ECO:0000256" key="2">
    <source>
        <dbReference type="ARBA" id="ARBA00022679"/>
    </source>
</evidence>
<dbReference type="InterPro" id="IPR023382">
    <property type="entry name" value="MnmA-like_central_sf"/>
</dbReference>
<dbReference type="InterPro" id="IPR014729">
    <property type="entry name" value="Rossmann-like_a/b/a_fold"/>
</dbReference>
<evidence type="ECO:0000313" key="13">
    <source>
        <dbReference type="EMBL" id="QBD78463.1"/>
    </source>
</evidence>
<dbReference type="GO" id="GO:0005524">
    <property type="term" value="F:ATP binding"/>
    <property type="evidence" value="ECO:0007669"/>
    <property type="project" value="UniProtKB-KW"/>
</dbReference>
<comment type="function">
    <text evidence="9 10">Catalyzes the 2-thiolation of uridine at the wobble position (U34) of tRNA, leading to the formation of s(2)U34.</text>
</comment>
<keyword evidence="10" id="KW-0963">Cytoplasm</keyword>
<keyword evidence="3 10" id="KW-0819">tRNA processing</keyword>
<dbReference type="CDD" id="cd01998">
    <property type="entry name" value="MnmA_TRMU-like"/>
    <property type="match status" value="1"/>
</dbReference>
<keyword evidence="7" id="KW-1015">Disulfide bond</keyword>
<dbReference type="Gene3D" id="3.40.50.620">
    <property type="entry name" value="HUPs"/>
    <property type="match status" value="1"/>
</dbReference>
<feature type="active site" description="Cysteine persulfide intermediate" evidence="10">
    <location>
        <position position="208"/>
    </location>
</feature>
<dbReference type="InterPro" id="IPR046885">
    <property type="entry name" value="MnmA-like_C"/>
</dbReference>
<dbReference type="PANTHER" id="PTHR11933:SF5">
    <property type="entry name" value="MITOCHONDRIAL TRNA-SPECIFIC 2-THIOURIDYLASE 1"/>
    <property type="match status" value="1"/>
</dbReference>
<reference evidence="13 14" key="1">
    <citation type="submission" date="2019-01" db="EMBL/GenBank/DDBJ databases">
        <title>Ktedonosporobacter rubrisoli SCAWS-G2.</title>
        <authorList>
            <person name="Huang Y."/>
            <person name="Yan B."/>
        </authorList>
    </citation>
    <scope>NUCLEOTIDE SEQUENCE [LARGE SCALE GENOMIC DNA]</scope>
    <source>
        <strain evidence="13 14">SCAWS-G2</strain>
    </source>
</reference>
<feature type="site" description="Interaction with tRNA" evidence="10">
    <location>
        <position position="135"/>
    </location>
</feature>
<feature type="binding site" evidence="10">
    <location>
        <begin position="7"/>
        <end position="14"/>
    </location>
    <ligand>
        <name>ATP</name>
        <dbReference type="ChEBI" id="CHEBI:30616"/>
    </ligand>
</feature>
<evidence type="ECO:0000259" key="11">
    <source>
        <dbReference type="Pfam" id="PF20258"/>
    </source>
</evidence>
<dbReference type="Pfam" id="PF20259">
    <property type="entry name" value="tRNA_Me_trans_M"/>
    <property type="match status" value="1"/>
</dbReference>
<feature type="site" description="Interaction with tRNA" evidence="10">
    <location>
        <position position="376"/>
    </location>
</feature>
<evidence type="ECO:0000256" key="4">
    <source>
        <dbReference type="ARBA" id="ARBA00022741"/>
    </source>
</evidence>
<dbReference type="GO" id="GO:0103016">
    <property type="term" value="F:tRNA-uridine 2-sulfurtransferase activity"/>
    <property type="evidence" value="ECO:0007669"/>
    <property type="project" value="UniProtKB-EC"/>
</dbReference>
<feature type="binding site" evidence="10">
    <location>
        <position position="33"/>
    </location>
    <ligand>
        <name>ATP</name>
        <dbReference type="ChEBI" id="CHEBI:30616"/>
    </ligand>
</feature>
<evidence type="ECO:0000256" key="9">
    <source>
        <dbReference type="ARBA" id="ARBA00056575"/>
    </source>
</evidence>
<keyword evidence="14" id="KW-1185">Reference proteome</keyword>
<dbReference type="Proteomes" id="UP000290365">
    <property type="component" value="Chromosome"/>
</dbReference>
<dbReference type="PANTHER" id="PTHR11933">
    <property type="entry name" value="TRNA 5-METHYLAMINOMETHYL-2-THIOURIDYLATE -METHYLTRANSFERASE"/>
    <property type="match status" value="1"/>
</dbReference>
<evidence type="ECO:0000256" key="6">
    <source>
        <dbReference type="ARBA" id="ARBA00022884"/>
    </source>
</evidence>
<feature type="domain" description="tRNA-specific 2-thiouridylase MnmA-like central" evidence="12">
    <location>
        <begin position="256"/>
        <end position="309"/>
    </location>
</feature>
<dbReference type="HAMAP" id="MF_00144">
    <property type="entry name" value="tRNA_thiouridyl_MnmA"/>
    <property type="match status" value="1"/>
</dbReference>
<evidence type="ECO:0000256" key="3">
    <source>
        <dbReference type="ARBA" id="ARBA00022694"/>
    </source>
</evidence>
<accession>A0A4P6JT45</accession>
<evidence type="ECO:0000256" key="7">
    <source>
        <dbReference type="ARBA" id="ARBA00023157"/>
    </source>
</evidence>
<feature type="domain" description="tRNA-specific 2-thiouridylase MnmA-like C-terminal" evidence="11">
    <location>
        <begin position="317"/>
        <end position="395"/>
    </location>
</feature>
<feature type="binding site" evidence="10">
    <location>
        <position position="134"/>
    </location>
    <ligand>
        <name>ATP</name>
        <dbReference type="ChEBI" id="CHEBI:30616"/>
    </ligand>
</feature>
<comment type="caution">
    <text evidence="10">Lacks conserved residue(s) required for the propagation of feature annotation.</text>
</comment>
<comment type="subcellular location">
    <subcellularLocation>
        <location evidence="10">Cytoplasm</location>
    </subcellularLocation>
</comment>
<evidence type="ECO:0000259" key="12">
    <source>
        <dbReference type="Pfam" id="PF20259"/>
    </source>
</evidence>
<feature type="region of interest" description="Interaction with tRNA" evidence="10">
    <location>
        <begin position="343"/>
        <end position="344"/>
    </location>
</feature>
<feature type="active site" description="Nucleophile" evidence="10">
    <location>
        <position position="110"/>
    </location>
</feature>
<evidence type="ECO:0000256" key="10">
    <source>
        <dbReference type="HAMAP-Rule" id="MF_00144"/>
    </source>
</evidence>
<dbReference type="AlphaFoldDB" id="A0A4P6JT45"/>
<dbReference type="EMBL" id="CP035758">
    <property type="protein sequence ID" value="QBD78463.1"/>
    <property type="molecule type" value="Genomic_DNA"/>
</dbReference>
<protein>
    <recommendedName>
        <fullName evidence="10">tRNA-specific 2-thiouridylase MnmA</fullName>
        <ecNumber evidence="10">2.8.1.13</ecNumber>
    </recommendedName>
</protein>
<dbReference type="GO" id="GO:0005737">
    <property type="term" value="C:cytoplasm"/>
    <property type="evidence" value="ECO:0007669"/>
    <property type="project" value="UniProtKB-SubCell"/>
</dbReference>
<keyword evidence="4 10" id="KW-0547">Nucleotide-binding</keyword>
<keyword evidence="5 10" id="KW-0067">ATP-binding</keyword>
<comment type="catalytic activity">
    <reaction evidence="8 10">
        <text>S-sulfanyl-L-cysteinyl-[protein] + uridine(34) in tRNA + AH2 + ATP = 2-thiouridine(34) in tRNA + L-cysteinyl-[protein] + A + AMP + diphosphate + H(+)</text>
        <dbReference type="Rhea" id="RHEA:47032"/>
        <dbReference type="Rhea" id="RHEA-COMP:10131"/>
        <dbReference type="Rhea" id="RHEA-COMP:11726"/>
        <dbReference type="Rhea" id="RHEA-COMP:11727"/>
        <dbReference type="Rhea" id="RHEA-COMP:11728"/>
        <dbReference type="ChEBI" id="CHEBI:13193"/>
        <dbReference type="ChEBI" id="CHEBI:15378"/>
        <dbReference type="ChEBI" id="CHEBI:17499"/>
        <dbReference type="ChEBI" id="CHEBI:29950"/>
        <dbReference type="ChEBI" id="CHEBI:30616"/>
        <dbReference type="ChEBI" id="CHEBI:33019"/>
        <dbReference type="ChEBI" id="CHEBI:61963"/>
        <dbReference type="ChEBI" id="CHEBI:65315"/>
        <dbReference type="ChEBI" id="CHEBI:87170"/>
        <dbReference type="ChEBI" id="CHEBI:456215"/>
        <dbReference type="EC" id="2.8.1.13"/>
    </reaction>
</comment>
<evidence type="ECO:0000313" key="14">
    <source>
        <dbReference type="Proteomes" id="UP000290365"/>
    </source>
</evidence>
<evidence type="ECO:0000256" key="5">
    <source>
        <dbReference type="ARBA" id="ARBA00022840"/>
    </source>
</evidence>
<proteinExistence type="inferred from homology"/>
<dbReference type="Gene3D" id="2.30.30.280">
    <property type="entry name" value="Adenine nucleotide alpha hydrolases-like domains"/>
    <property type="match status" value="1"/>
</dbReference>
<dbReference type="RefSeq" id="WP_129889516.1">
    <property type="nucleotide sequence ID" value="NZ_CP035758.1"/>
</dbReference>
<evidence type="ECO:0000256" key="1">
    <source>
        <dbReference type="ARBA" id="ARBA00022555"/>
    </source>
</evidence>
<evidence type="ECO:0000256" key="8">
    <source>
        <dbReference type="ARBA" id="ARBA00051542"/>
    </source>
</evidence>
<gene>
    <name evidence="10 13" type="primary">mnmA</name>
    <name evidence="13" type="ORF">EPA93_21680</name>
</gene>
<dbReference type="GO" id="GO:0002143">
    <property type="term" value="P:tRNA wobble position uridine thiolation"/>
    <property type="evidence" value="ECO:0007669"/>
    <property type="project" value="TreeGrafter"/>
</dbReference>
<dbReference type="NCBIfam" id="NF001138">
    <property type="entry name" value="PRK00143.1"/>
    <property type="match status" value="1"/>
</dbReference>
<dbReference type="SUPFAM" id="SSF52402">
    <property type="entry name" value="Adenine nucleotide alpha hydrolases-like"/>
    <property type="match status" value="1"/>
</dbReference>
<dbReference type="FunFam" id="2.30.30.280:FF:000001">
    <property type="entry name" value="tRNA-specific 2-thiouridylase MnmA"/>
    <property type="match status" value="1"/>
</dbReference>
<keyword evidence="2 10" id="KW-0808">Transferase</keyword>
<dbReference type="Pfam" id="PF03054">
    <property type="entry name" value="tRNA_Me_trans"/>
    <property type="match status" value="1"/>
</dbReference>
<name>A0A4P6JT45_KTERU</name>
<feature type="region of interest" description="Interaction with tRNA" evidence="10">
    <location>
        <begin position="158"/>
        <end position="160"/>
    </location>
</feature>
<dbReference type="GO" id="GO:0000049">
    <property type="term" value="F:tRNA binding"/>
    <property type="evidence" value="ECO:0007669"/>
    <property type="project" value="UniProtKB-KW"/>
</dbReference>
<dbReference type="Pfam" id="PF20258">
    <property type="entry name" value="tRNA_Me_trans_C"/>
    <property type="match status" value="1"/>
</dbReference>